<evidence type="ECO:0000313" key="2">
    <source>
        <dbReference type="EMBL" id="ABA95073.1"/>
    </source>
</evidence>
<reference evidence="2" key="1">
    <citation type="journal article" date="2005" name="BMC Biol.">
        <title>The sequence of rice chromosomes 11 and 12, rich in disease resistance genes and recent gene duplications.</title>
        <authorList>
            <consortium name="The rice chromosomes 11 and 12 sequencing consortia"/>
        </authorList>
    </citation>
    <scope>NUCLEOTIDE SEQUENCE [LARGE SCALE GENOMIC DNA]</scope>
</reference>
<sequence>MGPFADSSRCASAEGPIWTPPPREETRRRGGQAVAGSLLRRKEGREALHHNHCIIMVCQEDTSVDVESRRHTLSMLCATRYGTQRRIAIGEGRCRCGWTLSG</sequence>
<accession>Q2R097</accession>
<gene>
    <name evidence="2" type="ordered locus">LOC_Os11g43310</name>
</gene>
<name>Q2R097_ORYSJ</name>
<reference evidence="2" key="3">
    <citation type="submission" date="2006-01" db="EMBL/GenBank/DDBJ databases">
        <authorList>
            <person name="Buell R."/>
        </authorList>
    </citation>
    <scope>NUCLEOTIDE SEQUENCE</scope>
</reference>
<reference evidence="2" key="2">
    <citation type="submission" date="2005-04" db="EMBL/GenBank/DDBJ databases">
        <authorList>
            <person name="Buell C.R."/>
            <person name="Wing R.A."/>
            <person name="McCombie W.A."/>
            <person name="Ouyang S."/>
        </authorList>
    </citation>
    <scope>NUCLEOTIDE SEQUENCE</scope>
</reference>
<evidence type="ECO:0000256" key="1">
    <source>
        <dbReference type="SAM" id="MobiDB-lite"/>
    </source>
</evidence>
<protein>
    <submittedName>
        <fullName evidence="2">Uncharacterized protein</fullName>
    </submittedName>
</protein>
<proteinExistence type="predicted"/>
<organism evidence="2">
    <name type="scientific">Oryza sativa subsp. japonica</name>
    <name type="common">Rice</name>
    <dbReference type="NCBI Taxonomy" id="39947"/>
    <lineage>
        <taxon>Eukaryota</taxon>
        <taxon>Viridiplantae</taxon>
        <taxon>Streptophyta</taxon>
        <taxon>Embryophyta</taxon>
        <taxon>Tracheophyta</taxon>
        <taxon>Spermatophyta</taxon>
        <taxon>Magnoliopsida</taxon>
        <taxon>Liliopsida</taxon>
        <taxon>Poales</taxon>
        <taxon>Poaceae</taxon>
        <taxon>BOP clade</taxon>
        <taxon>Oryzoideae</taxon>
        <taxon>Oryzeae</taxon>
        <taxon>Oryzinae</taxon>
        <taxon>Oryza</taxon>
        <taxon>Oryza sativa</taxon>
    </lineage>
</organism>
<dbReference type="EMBL" id="DP000010">
    <property type="protein sequence ID" value="ABA95073.1"/>
    <property type="molecule type" value="Genomic_DNA"/>
</dbReference>
<feature type="region of interest" description="Disordered" evidence="1">
    <location>
        <begin position="1"/>
        <end position="36"/>
    </location>
</feature>
<dbReference type="AlphaFoldDB" id="Q2R097"/>